<dbReference type="SUPFAM" id="SSF51344">
    <property type="entry name" value="Epsilon subunit of F1F0-ATP synthase N-terminal domain"/>
    <property type="match status" value="1"/>
</dbReference>
<evidence type="ECO:0000313" key="12">
    <source>
        <dbReference type="Proteomes" id="UP000698800"/>
    </source>
</evidence>
<dbReference type="HAMAP" id="MF_00530">
    <property type="entry name" value="ATP_synth_epsil_bac"/>
    <property type="match status" value="1"/>
</dbReference>
<dbReference type="PANTHER" id="PTHR13822">
    <property type="entry name" value="ATP SYNTHASE DELTA/EPSILON CHAIN"/>
    <property type="match status" value="1"/>
</dbReference>
<comment type="caution">
    <text evidence="11">The sequence shown here is derived from an EMBL/GenBank/DDBJ whole genome shotgun (WGS) entry which is preliminary data.</text>
</comment>
<evidence type="ECO:0000256" key="8">
    <source>
        <dbReference type="ARBA" id="ARBA00023310"/>
    </source>
</evidence>
<dbReference type="InterPro" id="IPR020546">
    <property type="entry name" value="ATP_synth_F1_dsu/esu_N"/>
</dbReference>
<keyword evidence="12" id="KW-1185">Reference proteome</keyword>
<evidence type="ECO:0000256" key="4">
    <source>
        <dbReference type="ARBA" id="ARBA00022448"/>
    </source>
</evidence>
<gene>
    <name evidence="11" type="ORF">FGG08_007597</name>
</gene>
<evidence type="ECO:0000256" key="3">
    <source>
        <dbReference type="ARBA" id="ARBA00016960"/>
    </source>
</evidence>
<proteinExistence type="inferred from homology"/>
<keyword evidence="4" id="KW-0813">Transport</keyword>
<dbReference type="AlphaFoldDB" id="A0A9P8I304"/>
<evidence type="ECO:0000256" key="5">
    <source>
        <dbReference type="ARBA" id="ARBA00023065"/>
    </source>
</evidence>
<evidence type="ECO:0000256" key="7">
    <source>
        <dbReference type="ARBA" id="ARBA00023196"/>
    </source>
</evidence>
<dbReference type="EMBL" id="JAGHQL010000379">
    <property type="protein sequence ID" value="KAH0533691.1"/>
    <property type="molecule type" value="Genomic_DNA"/>
</dbReference>
<feature type="domain" description="ATP synthase F1 complex delta/epsilon subunit N-terminal" evidence="10">
    <location>
        <begin position="4"/>
        <end position="82"/>
    </location>
</feature>
<dbReference type="GO" id="GO:0046933">
    <property type="term" value="F:proton-transporting ATP synthase activity, rotational mechanism"/>
    <property type="evidence" value="ECO:0007669"/>
    <property type="project" value="InterPro"/>
</dbReference>
<dbReference type="Gene3D" id="2.60.15.10">
    <property type="entry name" value="F0F1 ATP synthase delta/epsilon subunit, N-terminal"/>
    <property type="match status" value="1"/>
</dbReference>
<keyword evidence="5" id="KW-0406">Ion transport</keyword>
<sequence length="139" mass="14924">MATLQLEIVTPEKKAYSAEIDSVVLPGVEGELGILPNHVAVMTAIKPGELKIFKSGKEESLAVGEGFVEVKDNKVSVLTDAAINIEDIDEGKVEEAMKRAQDAIEKAKAGEHDEAEVAALSAIITRSAAHLHLKRRKRG</sequence>
<reference evidence="11" key="1">
    <citation type="submission" date="2021-03" db="EMBL/GenBank/DDBJ databases">
        <title>Comparative genomics and phylogenomic investigation of the class Geoglossomycetes provide insights into ecological specialization and systematics.</title>
        <authorList>
            <person name="Melie T."/>
            <person name="Pirro S."/>
            <person name="Miller A.N."/>
            <person name="Quandt A."/>
        </authorList>
    </citation>
    <scope>NUCLEOTIDE SEQUENCE</scope>
    <source>
        <strain evidence="11">GBOQ0MN5Z8</strain>
    </source>
</reference>
<evidence type="ECO:0000256" key="1">
    <source>
        <dbReference type="ARBA" id="ARBA00004170"/>
    </source>
</evidence>
<dbReference type="InterPro" id="IPR036771">
    <property type="entry name" value="ATPsynth_dsu/esu_N"/>
</dbReference>
<dbReference type="InterPro" id="IPR001469">
    <property type="entry name" value="ATP_synth_F1_dsu/esu"/>
</dbReference>
<evidence type="ECO:0000256" key="2">
    <source>
        <dbReference type="ARBA" id="ARBA00005712"/>
    </source>
</evidence>
<keyword evidence="6" id="KW-0472">Membrane</keyword>
<evidence type="ECO:0000313" key="11">
    <source>
        <dbReference type="EMBL" id="KAH0533691.1"/>
    </source>
</evidence>
<dbReference type="Pfam" id="PF02823">
    <property type="entry name" value="ATP-synt_DE_N"/>
    <property type="match status" value="1"/>
</dbReference>
<accession>A0A9P8I304</accession>
<dbReference type="PANTHER" id="PTHR13822:SF10">
    <property type="entry name" value="ATP SYNTHASE EPSILON CHAIN, CHLOROPLASTIC"/>
    <property type="match status" value="1"/>
</dbReference>
<dbReference type="CDD" id="cd12152">
    <property type="entry name" value="F1-ATPase_delta"/>
    <property type="match status" value="1"/>
</dbReference>
<dbReference type="GO" id="GO:0045259">
    <property type="term" value="C:proton-transporting ATP synthase complex"/>
    <property type="evidence" value="ECO:0007669"/>
    <property type="project" value="UniProtKB-KW"/>
</dbReference>
<dbReference type="OrthoDB" id="270171at2759"/>
<evidence type="ECO:0000256" key="6">
    <source>
        <dbReference type="ARBA" id="ARBA00023136"/>
    </source>
</evidence>
<comment type="subcellular location">
    <subcellularLocation>
        <location evidence="1">Membrane</location>
        <topology evidence="1">Peripheral membrane protein</topology>
    </subcellularLocation>
</comment>
<dbReference type="NCBIfam" id="TIGR01216">
    <property type="entry name" value="ATP_synt_epsi"/>
    <property type="match status" value="1"/>
</dbReference>
<evidence type="ECO:0000259" key="10">
    <source>
        <dbReference type="Pfam" id="PF02823"/>
    </source>
</evidence>
<keyword evidence="7" id="KW-0139">CF(1)</keyword>
<protein>
    <recommendedName>
        <fullName evidence="3">ATP synthase subunit delta, mitochondrial</fullName>
    </recommendedName>
    <alternativeName>
        <fullName evidence="9">F-ATPase delta subunit</fullName>
    </alternativeName>
</protein>
<organism evidence="11 12">
    <name type="scientific">Glutinoglossum americanum</name>
    <dbReference type="NCBI Taxonomy" id="1670608"/>
    <lineage>
        <taxon>Eukaryota</taxon>
        <taxon>Fungi</taxon>
        <taxon>Dikarya</taxon>
        <taxon>Ascomycota</taxon>
        <taxon>Pezizomycotina</taxon>
        <taxon>Geoglossomycetes</taxon>
        <taxon>Geoglossales</taxon>
        <taxon>Geoglossaceae</taxon>
        <taxon>Glutinoglossum</taxon>
    </lineage>
</organism>
<keyword evidence="8" id="KW-0066">ATP synthesis</keyword>
<comment type="similarity">
    <text evidence="2">Belongs to the ATPase epsilon chain family.</text>
</comment>
<name>A0A9P8I304_9PEZI</name>
<dbReference type="Proteomes" id="UP000698800">
    <property type="component" value="Unassembled WGS sequence"/>
</dbReference>
<evidence type="ECO:0000256" key="9">
    <source>
        <dbReference type="ARBA" id="ARBA00031669"/>
    </source>
</evidence>